<comment type="caution">
    <text evidence="1">The sequence shown here is derived from an EMBL/GenBank/DDBJ whole genome shotgun (WGS) entry which is preliminary data.</text>
</comment>
<dbReference type="RefSeq" id="WP_237856264.1">
    <property type="nucleotide sequence ID" value="NZ_JAKLWS010000043.1"/>
</dbReference>
<reference evidence="1" key="1">
    <citation type="submission" date="2022-01" db="EMBL/GenBank/DDBJ databases">
        <authorList>
            <person name="Wang Y."/>
        </authorList>
    </citation>
    <scope>NUCLEOTIDE SEQUENCE</scope>
    <source>
        <strain evidence="1">WB101</strain>
    </source>
</reference>
<dbReference type="PANTHER" id="PTHR21485">
    <property type="entry name" value="HAD SUPERFAMILY MEMBERS CMAS AND KDSC"/>
    <property type="match status" value="1"/>
</dbReference>
<evidence type="ECO:0000313" key="2">
    <source>
        <dbReference type="Proteomes" id="UP001165366"/>
    </source>
</evidence>
<dbReference type="InterPro" id="IPR003329">
    <property type="entry name" value="Cytidylyl_trans"/>
</dbReference>
<dbReference type="InterPro" id="IPR050793">
    <property type="entry name" value="CMP-NeuNAc_synthase"/>
</dbReference>
<dbReference type="EMBL" id="JAKLWS010000043">
    <property type="protein sequence ID" value="MCG2590786.1"/>
    <property type="molecule type" value="Genomic_DNA"/>
</dbReference>
<proteinExistence type="predicted"/>
<sequence length="230" mass="26514">MNESVSVFLPVRKGSKRIEKKNTKPFSGFDGGLLELKLKQLLKIENIGEIVLSTNDPEAINVANNLGIRDKTIIVKKRPEFLAKDSTDLKDLVAYVPEVTNREHILWTHVTSPFVSSSTYEKIIKSYFESISNNYDSLMSVNTLQNFIWDKEVNDIINRVNNLKWPRTQDLKTLYEVNSAAFMASINIYSKHKDRIGNRPYLFELGKVEAIDIDWHEDFKIAELIYENIS</sequence>
<name>A0ABS9KIW6_9BACT</name>
<dbReference type="Proteomes" id="UP001165366">
    <property type="component" value="Unassembled WGS sequence"/>
</dbReference>
<dbReference type="PANTHER" id="PTHR21485:SF6">
    <property type="entry name" value="N-ACYLNEURAMINATE CYTIDYLYLTRANSFERASE-RELATED"/>
    <property type="match status" value="1"/>
</dbReference>
<gene>
    <name evidence="1" type="ORF">L6773_19605</name>
</gene>
<organism evidence="1 2">
    <name type="scientific">Rhodohalobacter sulfatireducens</name>
    <dbReference type="NCBI Taxonomy" id="2911366"/>
    <lineage>
        <taxon>Bacteria</taxon>
        <taxon>Pseudomonadati</taxon>
        <taxon>Balneolota</taxon>
        <taxon>Balneolia</taxon>
        <taxon>Balneolales</taxon>
        <taxon>Balneolaceae</taxon>
        <taxon>Rhodohalobacter</taxon>
    </lineage>
</organism>
<keyword evidence="2" id="KW-1185">Reference proteome</keyword>
<dbReference type="InterPro" id="IPR029044">
    <property type="entry name" value="Nucleotide-diphossugar_trans"/>
</dbReference>
<dbReference type="Gene3D" id="3.90.550.10">
    <property type="entry name" value="Spore Coat Polysaccharide Biosynthesis Protein SpsA, Chain A"/>
    <property type="match status" value="1"/>
</dbReference>
<dbReference type="SUPFAM" id="SSF53448">
    <property type="entry name" value="Nucleotide-diphospho-sugar transferases"/>
    <property type="match status" value="1"/>
</dbReference>
<reference evidence="1" key="2">
    <citation type="submission" date="2024-05" db="EMBL/GenBank/DDBJ databases">
        <title>Rhodohalobacter halophilus gen. nov., sp. nov., a moderately halophilic member of the family Balneolaceae.</title>
        <authorList>
            <person name="Xia J."/>
        </authorList>
    </citation>
    <scope>NUCLEOTIDE SEQUENCE</scope>
    <source>
        <strain evidence="1">WB101</strain>
    </source>
</reference>
<protein>
    <recommendedName>
        <fullName evidence="3">Acylneuraminate cytidylyltransferase family protein</fullName>
    </recommendedName>
</protein>
<evidence type="ECO:0008006" key="3">
    <source>
        <dbReference type="Google" id="ProtNLM"/>
    </source>
</evidence>
<accession>A0ABS9KIW6</accession>
<dbReference type="Pfam" id="PF02348">
    <property type="entry name" value="CTP_transf_3"/>
    <property type="match status" value="1"/>
</dbReference>
<evidence type="ECO:0000313" key="1">
    <source>
        <dbReference type="EMBL" id="MCG2590786.1"/>
    </source>
</evidence>